<gene>
    <name evidence="1" type="ORF">SPARVUS_LOCUS16603637</name>
</gene>
<evidence type="ECO:0000313" key="1">
    <source>
        <dbReference type="EMBL" id="CAI9624167.1"/>
    </source>
</evidence>
<protein>
    <submittedName>
        <fullName evidence="1">Uncharacterized protein</fullName>
    </submittedName>
</protein>
<comment type="caution">
    <text evidence="1">The sequence shown here is derived from an EMBL/GenBank/DDBJ whole genome shotgun (WGS) entry which is preliminary data.</text>
</comment>
<sequence length="52" mass="5680">MVHPGAQQMHGDEVCRQMAPVRGMEALSGIEDCWIAASSQGQVHQSRRSQMG</sequence>
<keyword evidence="2" id="KW-1185">Reference proteome</keyword>
<dbReference type="Proteomes" id="UP001162483">
    <property type="component" value="Unassembled WGS sequence"/>
</dbReference>
<accession>A0ABN9HTS8</accession>
<organism evidence="1 2">
    <name type="scientific">Staurois parvus</name>
    <dbReference type="NCBI Taxonomy" id="386267"/>
    <lineage>
        <taxon>Eukaryota</taxon>
        <taxon>Metazoa</taxon>
        <taxon>Chordata</taxon>
        <taxon>Craniata</taxon>
        <taxon>Vertebrata</taxon>
        <taxon>Euteleostomi</taxon>
        <taxon>Amphibia</taxon>
        <taxon>Batrachia</taxon>
        <taxon>Anura</taxon>
        <taxon>Neobatrachia</taxon>
        <taxon>Ranoidea</taxon>
        <taxon>Ranidae</taxon>
        <taxon>Staurois</taxon>
    </lineage>
</organism>
<evidence type="ECO:0000313" key="2">
    <source>
        <dbReference type="Proteomes" id="UP001162483"/>
    </source>
</evidence>
<proteinExistence type="predicted"/>
<name>A0ABN9HTS8_9NEOB</name>
<reference evidence="1" key="1">
    <citation type="submission" date="2023-05" db="EMBL/GenBank/DDBJ databases">
        <authorList>
            <person name="Stuckert A."/>
        </authorList>
    </citation>
    <scope>NUCLEOTIDE SEQUENCE</scope>
</reference>
<dbReference type="EMBL" id="CATNWA010021844">
    <property type="protein sequence ID" value="CAI9624167.1"/>
    <property type="molecule type" value="Genomic_DNA"/>
</dbReference>